<dbReference type="InterPro" id="IPR012988">
    <property type="entry name" value="Ribosomal_uL30_N_euk"/>
</dbReference>
<dbReference type="InterPro" id="IPR036919">
    <property type="entry name" value="Ribo_uL30_ferredoxin-like_sf"/>
</dbReference>
<dbReference type="GO" id="GO:0005840">
    <property type="term" value="C:ribosome"/>
    <property type="evidence" value="ECO:0007669"/>
    <property type="project" value="UniProtKB-KW"/>
</dbReference>
<dbReference type="PROSITE" id="PS51334">
    <property type="entry name" value="PRONE"/>
    <property type="match status" value="1"/>
</dbReference>
<dbReference type="InterPro" id="IPR018038">
    <property type="entry name" value="Ribosomal_uL30_CS"/>
</dbReference>
<evidence type="ECO:0000256" key="4">
    <source>
        <dbReference type="ARBA" id="ARBA00023274"/>
    </source>
</evidence>
<dbReference type="Gene3D" id="3.30.1390.20">
    <property type="entry name" value="Ribosomal protein L30, ferredoxin-like fold domain"/>
    <property type="match status" value="1"/>
</dbReference>
<keyword evidence="2 5" id="KW-0344">Guanine-nucleotide releasing factor</keyword>
<dbReference type="FunFam" id="1.20.58.2010:FF:000003">
    <property type="entry name" value="Rop guanine nucleotide exchange factor 14"/>
    <property type="match status" value="1"/>
</dbReference>
<dbReference type="Proteomes" id="UP000004994">
    <property type="component" value="Chromosome 12"/>
</dbReference>
<dbReference type="PANTHER" id="PTHR33101">
    <property type="entry name" value="ROP GUANINE NUCLEOTIDE EXCHANGE FACTOR 1"/>
    <property type="match status" value="1"/>
</dbReference>
<dbReference type="AlphaFoldDB" id="A0A3Q7JCN9"/>
<dbReference type="FunFam" id="1.20.58.2010:FF:000001">
    <property type="entry name" value="Rop guanine nucleotide exchange factor 14"/>
    <property type="match status" value="1"/>
</dbReference>
<name>A0A3Q7JCN9_SOLLC</name>
<evidence type="ECO:0000313" key="7">
    <source>
        <dbReference type="EnsemblPlants" id="Solyc12g096220.2.1"/>
    </source>
</evidence>
<proteinExistence type="inferred from homology"/>
<evidence type="ECO:0000256" key="2">
    <source>
        <dbReference type="ARBA" id="ARBA00022658"/>
    </source>
</evidence>
<dbReference type="InterPro" id="IPR038937">
    <property type="entry name" value="RopGEF"/>
</dbReference>
<evidence type="ECO:0000256" key="1">
    <source>
        <dbReference type="ARBA" id="ARBA00007594"/>
    </source>
</evidence>
<feature type="domain" description="PRONE" evidence="6">
    <location>
        <begin position="72"/>
        <end position="438"/>
    </location>
</feature>
<sequence>MNGTSGITTYDGLESCILNSQAYEYEKANSRVDVGVADSLYDDDSSSSSSNNAFGSYSSQCTTSPQHLYVNEKSGSTQLSDVEMMKERFAKLLLGEDVTGGSKGVSTALALSNAITYLAASVFGELWKLEPLAEERKIKWRTEMDLLLSPTNHMIELVPARQSGSNGQGLEIMTPKVRADIHMNLPALRKLDSMLLETLDSMVSTEFWYTEVSSRAEGKNTKWCLPSPKVPVAGLSEVERKKLVNQGKLTNQILKAAKAINENVLAEMPVPTVIKDALRKSSRTSLGDDLYRILTAESTSAEEMLISLNLKSENSAVEVVNRLEGSILAWKERITDQASGKSPARRSWSFVRDPISELDKVEFLLNKAESLVQQLKFEYPNLPQTFLNVTKIQYGTDIGHSILEAYSRVLLNLAHNILTRIGEVLQVDFSSNVNSPAATVYSSPISSDETLVYRSDENLNIYLPHLGHSYILSCPPADQSHSLQQFQEMGETPVPESVLKKQKRSEEWALAKKQELESAKKKNAENRKLIYNRAKLYAKEYAEQDKELIRLKREARLKGGFYVDPEAKLLFIIRIRGINAMPPQTKKILQLLRLRQIFNGVFLKVNKATVNMLHRVEPYVTYGYPNLKSVRELIYKRGYGKLDKQRIPLTDNSVIEQGLGKHGIICAEDLVHEIMTVGPSFKQANNFLWPFQLKAPLGGLKKKRNHYVEGGDAGNRENFINELIRRMN</sequence>
<keyword evidence="8" id="KW-1185">Reference proteome</keyword>
<dbReference type="EnsemblPlants" id="Solyc12g096220.2.1">
    <property type="protein sequence ID" value="Solyc12g096220.2.1"/>
    <property type="gene ID" value="Solyc12g096220.2"/>
</dbReference>
<dbReference type="InterPro" id="IPR016082">
    <property type="entry name" value="Ribosomal_uL30_ferredoxin-like"/>
</dbReference>
<dbReference type="Gene3D" id="1.20.58.2010">
    <property type="entry name" value="PRONE domain, subdomain 1"/>
    <property type="match status" value="2"/>
</dbReference>
<dbReference type="PROSITE" id="PS00634">
    <property type="entry name" value="RIBOSOMAL_L30"/>
    <property type="match status" value="1"/>
</dbReference>
<dbReference type="InterPro" id="IPR005512">
    <property type="entry name" value="PRONE_dom"/>
</dbReference>
<dbReference type="GO" id="GO:0003723">
    <property type="term" value="F:RNA binding"/>
    <property type="evidence" value="ECO:0007669"/>
    <property type="project" value="InterPro"/>
</dbReference>
<dbReference type="CDD" id="cd01657">
    <property type="entry name" value="Ribosomal_L7_archeal_euk"/>
    <property type="match status" value="1"/>
</dbReference>
<dbReference type="GO" id="GO:0005085">
    <property type="term" value="F:guanyl-nucleotide exchange factor activity"/>
    <property type="evidence" value="ECO:0000318"/>
    <property type="project" value="GO_Central"/>
</dbReference>
<reference evidence="7" key="2">
    <citation type="submission" date="2019-01" db="UniProtKB">
        <authorList>
            <consortium name="EnsemblPlants"/>
        </authorList>
    </citation>
    <scope>IDENTIFICATION</scope>
    <source>
        <strain evidence="7">cv. Heinz 1706</strain>
    </source>
</reference>
<reference evidence="7" key="1">
    <citation type="journal article" date="2012" name="Nature">
        <title>The tomato genome sequence provides insights into fleshy fruit evolution.</title>
        <authorList>
            <consortium name="Tomato Genome Consortium"/>
        </authorList>
    </citation>
    <scope>NUCLEOTIDE SEQUENCE [LARGE SCALE GENOMIC DNA]</scope>
    <source>
        <strain evidence="7">cv. Heinz 1706</strain>
    </source>
</reference>
<dbReference type="GO" id="GO:0005886">
    <property type="term" value="C:plasma membrane"/>
    <property type="evidence" value="ECO:0000318"/>
    <property type="project" value="GO_Central"/>
</dbReference>
<accession>A0A3Q7JCN9</accession>
<dbReference type="Pfam" id="PF00327">
    <property type="entry name" value="Ribosomal_L30"/>
    <property type="match status" value="1"/>
</dbReference>
<organism evidence="7">
    <name type="scientific">Solanum lycopersicum</name>
    <name type="common">Tomato</name>
    <name type="synonym">Lycopersicon esculentum</name>
    <dbReference type="NCBI Taxonomy" id="4081"/>
    <lineage>
        <taxon>Eukaryota</taxon>
        <taxon>Viridiplantae</taxon>
        <taxon>Streptophyta</taxon>
        <taxon>Embryophyta</taxon>
        <taxon>Tracheophyta</taxon>
        <taxon>Spermatophyta</taxon>
        <taxon>Magnoliopsida</taxon>
        <taxon>eudicotyledons</taxon>
        <taxon>Gunneridae</taxon>
        <taxon>Pentapetalae</taxon>
        <taxon>asterids</taxon>
        <taxon>lamiids</taxon>
        <taxon>Solanales</taxon>
        <taxon>Solanaceae</taxon>
        <taxon>Solanoideae</taxon>
        <taxon>Solaneae</taxon>
        <taxon>Solanum</taxon>
        <taxon>Solanum subgen. Lycopersicon</taxon>
    </lineage>
</organism>
<evidence type="ECO:0000313" key="8">
    <source>
        <dbReference type="Proteomes" id="UP000004994"/>
    </source>
</evidence>
<evidence type="ECO:0000259" key="6">
    <source>
        <dbReference type="PROSITE" id="PS51334"/>
    </source>
</evidence>
<dbReference type="Gramene" id="Solyc12g096220.2.1">
    <property type="protein sequence ID" value="Solyc12g096220.2.1"/>
    <property type="gene ID" value="Solyc12g096220.2"/>
</dbReference>
<dbReference type="GO" id="GO:1990904">
    <property type="term" value="C:ribonucleoprotein complex"/>
    <property type="evidence" value="ECO:0007669"/>
    <property type="project" value="UniProtKB-KW"/>
</dbReference>
<dbReference type="SUPFAM" id="SSF55129">
    <property type="entry name" value="Ribosomal protein L30p/L7e"/>
    <property type="match status" value="1"/>
</dbReference>
<dbReference type="Pfam" id="PF08079">
    <property type="entry name" value="Ribosomal_L30_N"/>
    <property type="match status" value="1"/>
</dbReference>
<keyword evidence="3" id="KW-0689">Ribosomal protein</keyword>
<evidence type="ECO:0000256" key="3">
    <source>
        <dbReference type="ARBA" id="ARBA00022980"/>
    </source>
</evidence>
<protein>
    <recommendedName>
        <fullName evidence="6">PRONE domain-containing protein</fullName>
    </recommendedName>
</protein>
<dbReference type="NCBIfam" id="TIGR01310">
    <property type="entry name" value="uL30_euk"/>
    <property type="match status" value="1"/>
</dbReference>
<dbReference type="Pfam" id="PF03759">
    <property type="entry name" value="PRONE"/>
    <property type="match status" value="1"/>
</dbReference>
<dbReference type="FunFam" id="3.30.1390.20:FF:000003">
    <property type="entry name" value="60S ribosomal protein L7"/>
    <property type="match status" value="1"/>
</dbReference>
<dbReference type="PANTHER" id="PTHR33101:SF54">
    <property type="entry name" value="ROP GUANINE NUCLEOTIDE EXCHANGE FACTOR 14-LIKE"/>
    <property type="match status" value="1"/>
</dbReference>
<keyword evidence="4" id="KW-0687">Ribonucleoprotein</keyword>
<evidence type="ECO:0000256" key="5">
    <source>
        <dbReference type="PROSITE-ProRule" id="PRU00663"/>
    </source>
</evidence>
<dbReference type="InterPro" id="IPR005998">
    <property type="entry name" value="Ribosomal_uL30_euk"/>
</dbReference>
<dbReference type="InterPro" id="IPR035808">
    <property type="entry name" value="Ribosomal_uL30_euk_arc"/>
</dbReference>
<dbReference type="PaxDb" id="4081-Solyc12g096220.1.1"/>
<dbReference type="InParanoid" id="A0A3Q7JCN9"/>
<dbReference type="FunFam" id="3.30.1390.20:FF:000002">
    <property type="entry name" value="60S ribosomal protein L7"/>
    <property type="match status" value="1"/>
</dbReference>
<dbReference type="STRING" id="4081.A0A3Q7JCN9"/>
<comment type="similarity">
    <text evidence="1">Belongs to the universal ribosomal protein uL30 family.</text>
</comment>